<dbReference type="AlphaFoldDB" id="R0JYI6"/>
<dbReference type="PANTHER" id="PTHR37848">
    <property type="entry name" value="EXPRESSED PROTEIN"/>
    <property type="match status" value="1"/>
</dbReference>
<dbReference type="RefSeq" id="XP_008029644.1">
    <property type="nucleotide sequence ID" value="XM_008031453.1"/>
</dbReference>
<feature type="transmembrane region" description="Helical" evidence="2">
    <location>
        <begin position="279"/>
        <end position="297"/>
    </location>
</feature>
<proteinExistence type="predicted"/>
<protein>
    <submittedName>
        <fullName evidence="3">Uncharacterized protein</fullName>
    </submittedName>
</protein>
<dbReference type="eggNOG" id="ENOG502S4VJ">
    <property type="taxonomic scope" value="Eukaryota"/>
</dbReference>
<dbReference type="Proteomes" id="UP000016935">
    <property type="component" value="Unassembled WGS sequence"/>
</dbReference>
<dbReference type="OrthoDB" id="203796at2759"/>
<dbReference type="GeneID" id="19406266"/>
<evidence type="ECO:0000256" key="1">
    <source>
        <dbReference type="SAM" id="MobiDB-lite"/>
    </source>
</evidence>
<reference evidence="3 4" key="1">
    <citation type="journal article" date="2012" name="PLoS Pathog.">
        <title>Diverse lifestyles and strategies of plant pathogenesis encoded in the genomes of eighteen Dothideomycetes fungi.</title>
        <authorList>
            <person name="Ohm R.A."/>
            <person name="Feau N."/>
            <person name="Henrissat B."/>
            <person name="Schoch C.L."/>
            <person name="Horwitz B.A."/>
            <person name="Barry K.W."/>
            <person name="Condon B.J."/>
            <person name="Copeland A.C."/>
            <person name="Dhillon B."/>
            <person name="Glaser F."/>
            <person name="Hesse C.N."/>
            <person name="Kosti I."/>
            <person name="LaButti K."/>
            <person name="Lindquist E.A."/>
            <person name="Lucas S."/>
            <person name="Salamov A.A."/>
            <person name="Bradshaw R.E."/>
            <person name="Ciuffetti L."/>
            <person name="Hamelin R.C."/>
            <person name="Kema G.H.J."/>
            <person name="Lawrence C."/>
            <person name="Scott J.A."/>
            <person name="Spatafora J.W."/>
            <person name="Turgeon B.G."/>
            <person name="de Wit P.J.G.M."/>
            <person name="Zhong S."/>
            <person name="Goodwin S.B."/>
            <person name="Grigoriev I.V."/>
        </authorList>
    </citation>
    <scope>NUCLEOTIDE SEQUENCE [LARGE SCALE GENOMIC DNA]</scope>
    <source>
        <strain evidence="4">28A</strain>
    </source>
</reference>
<evidence type="ECO:0000256" key="2">
    <source>
        <dbReference type="SAM" id="Phobius"/>
    </source>
</evidence>
<keyword evidence="2" id="KW-1133">Transmembrane helix</keyword>
<name>R0JYI6_EXST2</name>
<keyword evidence="2" id="KW-0472">Membrane</keyword>
<feature type="compositionally biased region" description="Pro residues" evidence="1">
    <location>
        <begin position="1"/>
        <end position="10"/>
    </location>
</feature>
<keyword evidence="4" id="KW-1185">Reference proteome</keyword>
<sequence>MGKLLQPPPCYTDDPDALSLHTTPDDYPYADLPGASGLPPSYDDSEASNTAAGASAVPIHHVAPPTTRTDHNNPSFKKGRPCVMETVDVMEPTYDTDPAKLEDAIRTYARTSPVPVVYIMGTHKETVKKGDKKETQDITDFRLAINLRRYIHYNFDETDTSTMSLVTASNGEKTHRGTILKKRAPGVKQDIEVGSAAAPTLTEWCHRYCASPRALRIFRLRRQVTGLDETHLRNRIEGLIRSTNYRGDIRVTFPVEERNIDIYTSTRINALRLKRWVCWLFYLTFLWIFSWPILFFATKRYAVVRAEWPFSSVDEHGNKRYTTVSEEQWFEMWQVAIRRLVLDRFQGEASEEMMRGVMQRPEDPRTPGSLTGHAGVDGALGVLSQGMRVARAIQGGNGLEVNFGRGNVQGGWGYDC</sequence>
<accession>R0JYI6</accession>
<gene>
    <name evidence="3" type="ORF">SETTUDRAFT_96845</name>
</gene>
<reference evidence="3 4" key="2">
    <citation type="journal article" date="2013" name="PLoS Genet.">
        <title>Comparative genome structure, secondary metabolite, and effector coding capacity across Cochliobolus pathogens.</title>
        <authorList>
            <person name="Condon B.J."/>
            <person name="Leng Y."/>
            <person name="Wu D."/>
            <person name="Bushley K.E."/>
            <person name="Ohm R.A."/>
            <person name="Otillar R."/>
            <person name="Martin J."/>
            <person name="Schackwitz W."/>
            <person name="Grimwood J."/>
            <person name="MohdZainudin N."/>
            <person name="Xue C."/>
            <person name="Wang R."/>
            <person name="Manning V.A."/>
            <person name="Dhillon B."/>
            <person name="Tu Z.J."/>
            <person name="Steffenson B.J."/>
            <person name="Salamov A."/>
            <person name="Sun H."/>
            <person name="Lowry S."/>
            <person name="LaButti K."/>
            <person name="Han J."/>
            <person name="Copeland A."/>
            <person name="Lindquist E."/>
            <person name="Barry K."/>
            <person name="Schmutz J."/>
            <person name="Baker S.E."/>
            <person name="Ciuffetti L.M."/>
            <person name="Grigoriev I.V."/>
            <person name="Zhong S."/>
            <person name="Turgeon B.G."/>
        </authorList>
    </citation>
    <scope>NUCLEOTIDE SEQUENCE [LARGE SCALE GENOMIC DNA]</scope>
    <source>
        <strain evidence="4">28A</strain>
    </source>
</reference>
<feature type="region of interest" description="Disordered" evidence="1">
    <location>
        <begin position="1"/>
        <end position="53"/>
    </location>
</feature>
<evidence type="ECO:0000313" key="4">
    <source>
        <dbReference type="Proteomes" id="UP000016935"/>
    </source>
</evidence>
<dbReference type="EMBL" id="KB908844">
    <property type="protein sequence ID" value="EOA82534.1"/>
    <property type="molecule type" value="Genomic_DNA"/>
</dbReference>
<dbReference type="HOGENOM" id="CLU_042303_0_1_1"/>
<dbReference type="PANTHER" id="PTHR37848:SF1">
    <property type="entry name" value="SUN DOMAIN-CONTAINING PROTEIN"/>
    <property type="match status" value="1"/>
</dbReference>
<evidence type="ECO:0000313" key="3">
    <source>
        <dbReference type="EMBL" id="EOA82534.1"/>
    </source>
</evidence>
<organism evidence="3 4">
    <name type="scientific">Exserohilum turcicum (strain 28A)</name>
    <name type="common">Northern leaf blight fungus</name>
    <name type="synonym">Setosphaeria turcica</name>
    <dbReference type="NCBI Taxonomy" id="671987"/>
    <lineage>
        <taxon>Eukaryota</taxon>
        <taxon>Fungi</taxon>
        <taxon>Dikarya</taxon>
        <taxon>Ascomycota</taxon>
        <taxon>Pezizomycotina</taxon>
        <taxon>Dothideomycetes</taxon>
        <taxon>Pleosporomycetidae</taxon>
        <taxon>Pleosporales</taxon>
        <taxon>Pleosporineae</taxon>
        <taxon>Pleosporaceae</taxon>
        <taxon>Exserohilum</taxon>
    </lineage>
</organism>
<keyword evidence="2" id="KW-0812">Transmembrane</keyword>